<evidence type="ECO:0000256" key="2">
    <source>
        <dbReference type="ARBA" id="ARBA00022490"/>
    </source>
</evidence>
<feature type="coiled-coil region" evidence="8">
    <location>
        <begin position="8"/>
        <end position="47"/>
    </location>
</feature>
<dbReference type="AlphaFoldDB" id="W4VQL2"/>
<dbReference type="RefSeq" id="WP_035725962.1">
    <property type="nucleotide sequence ID" value="NZ_BAVS01000042.1"/>
</dbReference>
<sequence length="117" mass="13916">MKPIAEYIQLTENMLELFEKALTNEQREKVIDQINKTIEERETLIKEIKPPFSDEEKEFGKRAISMDQQLNRKLQTVYQLLKKDMRNAKKQPRSNNSYLNPYKSVASYDGRFLDSKK</sequence>
<evidence type="ECO:0000256" key="7">
    <source>
        <dbReference type="ARBA" id="ARBA00093797"/>
    </source>
</evidence>
<comment type="similarity">
    <text evidence="6">Belongs to the bacillales FliT family.</text>
</comment>
<evidence type="ECO:0000256" key="8">
    <source>
        <dbReference type="SAM" id="Coils"/>
    </source>
</evidence>
<organism evidence="9 10">
    <name type="scientific">Gracilibacillus boraciitolerans JCM 21714</name>
    <dbReference type="NCBI Taxonomy" id="1298598"/>
    <lineage>
        <taxon>Bacteria</taxon>
        <taxon>Bacillati</taxon>
        <taxon>Bacillota</taxon>
        <taxon>Bacilli</taxon>
        <taxon>Bacillales</taxon>
        <taxon>Bacillaceae</taxon>
        <taxon>Gracilibacillus</taxon>
    </lineage>
</organism>
<evidence type="ECO:0000256" key="4">
    <source>
        <dbReference type="ARBA" id="ARBA00023186"/>
    </source>
</evidence>
<evidence type="ECO:0000256" key="3">
    <source>
        <dbReference type="ARBA" id="ARBA00022795"/>
    </source>
</evidence>
<dbReference type="Pfam" id="PF05400">
    <property type="entry name" value="FliT"/>
    <property type="match status" value="1"/>
</dbReference>
<protein>
    <recommendedName>
        <fullName evidence="7">Flagellar protein FliT</fullName>
    </recommendedName>
</protein>
<dbReference type="STRING" id="1298598.JCM21714_4392"/>
<keyword evidence="2" id="KW-0963">Cytoplasm</keyword>
<evidence type="ECO:0000313" key="10">
    <source>
        <dbReference type="Proteomes" id="UP000019102"/>
    </source>
</evidence>
<comment type="caution">
    <text evidence="9">The sequence shown here is derived from an EMBL/GenBank/DDBJ whole genome shotgun (WGS) entry which is preliminary data.</text>
</comment>
<keyword evidence="8" id="KW-0175">Coiled coil</keyword>
<dbReference type="OrthoDB" id="2353131at2"/>
<keyword evidence="3" id="KW-1005">Bacterial flagellum biogenesis</keyword>
<evidence type="ECO:0000256" key="6">
    <source>
        <dbReference type="ARBA" id="ARBA00093785"/>
    </source>
</evidence>
<comment type="function">
    <text evidence="5">May act as an export chaperone for the filament capping protein FliD.</text>
</comment>
<keyword evidence="10" id="KW-1185">Reference proteome</keyword>
<evidence type="ECO:0000256" key="5">
    <source>
        <dbReference type="ARBA" id="ARBA00093765"/>
    </source>
</evidence>
<gene>
    <name evidence="9" type="ORF">JCM21714_4392</name>
</gene>
<evidence type="ECO:0000313" key="9">
    <source>
        <dbReference type="EMBL" id="GAE95178.1"/>
    </source>
</evidence>
<keyword evidence="4" id="KW-0143">Chaperone</keyword>
<proteinExistence type="inferred from homology"/>
<dbReference type="InterPro" id="IPR008622">
    <property type="entry name" value="FliT"/>
</dbReference>
<comment type="subcellular location">
    <subcellularLocation>
        <location evidence="1">Cytoplasm</location>
        <location evidence="1">Cytosol</location>
    </subcellularLocation>
</comment>
<dbReference type="EMBL" id="BAVS01000042">
    <property type="protein sequence ID" value="GAE95178.1"/>
    <property type="molecule type" value="Genomic_DNA"/>
</dbReference>
<name>W4VQL2_9BACI</name>
<dbReference type="Proteomes" id="UP000019102">
    <property type="component" value="Unassembled WGS sequence"/>
</dbReference>
<dbReference type="eggNOG" id="ENOG50330XF">
    <property type="taxonomic scope" value="Bacteria"/>
</dbReference>
<evidence type="ECO:0000256" key="1">
    <source>
        <dbReference type="ARBA" id="ARBA00004514"/>
    </source>
</evidence>
<accession>W4VQL2</accession>
<reference evidence="9 10" key="1">
    <citation type="journal article" date="2014" name="Genome Announc.">
        <title>Draft Genome Sequence of the Boron-Tolerant and Moderately Halotolerant Bacterium Gracilibacillus boraciitolerans JCM 21714T.</title>
        <authorList>
            <person name="Ahmed I."/>
            <person name="Oshima K."/>
            <person name="Suda W."/>
            <person name="Kitamura K."/>
            <person name="Iida T."/>
            <person name="Ohmori Y."/>
            <person name="Fujiwara T."/>
            <person name="Hattori M."/>
            <person name="Ohkuma M."/>
        </authorList>
    </citation>
    <scope>NUCLEOTIDE SEQUENCE [LARGE SCALE GENOMIC DNA]</scope>
    <source>
        <strain evidence="9 10">JCM 21714</strain>
    </source>
</reference>